<reference evidence="2" key="2">
    <citation type="submission" date="2025-08" db="UniProtKB">
        <authorList>
            <consortium name="RefSeq"/>
        </authorList>
    </citation>
    <scope>IDENTIFICATION</scope>
    <source>
        <tissue evidence="2">Leaf</tissue>
    </source>
</reference>
<proteinExistence type="predicted"/>
<gene>
    <name evidence="2" type="primary">LOC142165931</name>
</gene>
<dbReference type="RefSeq" id="XP_075080422.1">
    <property type="nucleotide sequence ID" value="XM_075224321.1"/>
</dbReference>
<accession>A0AC58S608</accession>
<dbReference type="Proteomes" id="UP000790787">
    <property type="component" value="Chromosome 11"/>
</dbReference>
<name>A0AC58S608_TOBAC</name>
<evidence type="ECO:0000313" key="1">
    <source>
        <dbReference type="Proteomes" id="UP000790787"/>
    </source>
</evidence>
<sequence>MRIGNGQEKPNSTNIIEIPDTLTIPFTTERESLEKLFTVTYPNMHTFFSASSYPSSRVILTTKNDFVNEMNDMLIDRFQGTLKTFVGIDETNEPNDQAQFEDLLHTFNPAGLPPHKLSLKENCPIILLRNLNSCEGFCNQRRI</sequence>
<organism evidence="1 2">
    <name type="scientific">Nicotiana tabacum</name>
    <name type="common">Common tobacco</name>
    <dbReference type="NCBI Taxonomy" id="4097"/>
    <lineage>
        <taxon>Eukaryota</taxon>
        <taxon>Viridiplantae</taxon>
        <taxon>Streptophyta</taxon>
        <taxon>Embryophyta</taxon>
        <taxon>Tracheophyta</taxon>
        <taxon>Spermatophyta</taxon>
        <taxon>Magnoliopsida</taxon>
        <taxon>eudicotyledons</taxon>
        <taxon>Gunneridae</taxon>
        <taxon>Pentapetalae</taxon>
        <taxon>asterids</taxon>
        <taxon>lamiids</taxon>
        <taxon>Solanales</taxon>
        <taxon>Solanaceae</taxon>
        <taxon>Nicotianoideae</taxon>
        <taxon>Nicotianeae</taxon>
        <taxon>Nicotiana</taxon>
    </lineage>
</organism>
<reference evidence="1" key="1">
    <citation type="journal article" date="2014" name="Nat. Commun.">
        <title>The tobacco genome sequence and its comparison with those of tomato and potato.</title>
        <authorList>
            <person name="Sierro N."/>
            <person name="Battey J.N."/>
            <person name="Ouadi S."/>
            <person name="Bakaher N."/>
            <person name="Bovet L."/>
            <person name="Willig A."/>
            <person name="Goepfert S."/>
            <person name="Peitsch M.C."/>
            <person name="Ivanov N.V."/>
        </authorList>
    </citation>
    <scope>NUCLEOTIDE SEQUENCE [LARGE SCALE GENOMIC DNA]</scope>
</reference>
<keyword evidence="1" id="KW-1185">Reference proteome</keyword>
<protein>
    <submittedName>
        <fullName evidence="2">Uncharacterized protein LOC142165931</fullName>
    </submittedName>
</protein>
<evidence type="ECO:0000313" key="2">
    <source>
        <dbReference type="RefSeq" id="XP_075080422.1"/>
    </source>
</evidence>